<keyword evidence="2" id="KW-1185">Reference proteome</keyword>
<dbReference type="KEGG" id="beq:BEWA_030430"/>
<dbReference type="eggNOG" id="ENOG502SWVP">
    <property type="taxonomic scope" value="Eukaryota"/>
</dbReference>
<sequence length="87" mass="10104">MQSNLTLLKSTLSRVKDAALKFKNPGFSSYFFQKAEDNLKILEAKGDSVCPQEVQKLLQEYQELEQILNRQTTVQNLYYNDQPMVDK</sequence>
<dbReference type="GeneID" id="15803598"/>
<evidence type="ECO:0000313" key="2">
    <source>
        <dbReference type="Proteomes" id="UP000031512"/>
    </source>
</evidence>
<dbReference type="OrthoDB" id="275715at2759"/>
<reference evidence="1 2" key="1">
    <citation type="journal article" date="2012" name="BMC Genomics">
        <title>Comparative genomic analysis and phylogenetic position of Theileria equi.</title>
        <authorList>
            <person name="Kappmeyer L.S."/>
            <person name="Thiagarajan M."/>
            <person name="Herndon D.R."/>
            <person name="Ramsay J.D."/>
            <person name="Caler E."/>
            <person name="Djikeng A."/>
            <person name="Gillespie J.J."/>
            <person name="Lau A.O."/>
            <person name="Roalson E.H."/>
            <person name="Silva J.C."/>
            <person name="Silva M.G."/>
            <person name="Suarez C.E."/>
            <person name="Ueti M.W."/>
            <person name="Nene V.M."/>
            <person name="Mealey R.H."/>
            <person name="Knowles D.P."/>
            <person name="Brayton K.A."/>
        </authorList>
    </citation>
    <scope>NUCLEOTIDE SEQUENCE [LARGE SCALE GENOMIC DNA]</scope>
    <source>
        <strain evidence="1 2">WA</strain>
    </source>
</reference>
<dbReference type="Pfam" id="PF23511">
    <property type="entry name" value="Microp_apicomplexa_7"/>
    <property type="match status" value="1"/>
</dbReference>
<gene>
    <name evidence="1" type="ORF">BEWA_030430</name>
</gene>
<dbReference type="Proteomes" id="UP000031512">
    <property type="component" value="Chromosome 1"/>
</dbReference>
<organism evidence="1 2">
    <name type="scientific">Theileria equi strain WA</name>
    <dbReference type="NCBI Taxonomy" id="1537102"/>
    <lineage>
        <taxon>Eukaryota</taxon>
        <taxon>Sar</taxon>
        <taxon>Alveolata</taxon>
        <taxon>Apicomplexa</taxon>
        <taxon>Aconoidasida</taxon>
        <taxon>Piroplasmida</taxon>
        <taxon>Theileriidae</taxon>
        <taxon>Theileria</taxon>
    </lineage>
</organism>
<name>L0AX99_THEEQ</name>
<accession>L0AX99</accession>
<dbReference type="RefSeq" id="XP_004829856.1">
    <property type="nucleotide sequence ID" value="XM_004829799.1"/>
</dbReference>
<proteinExistence type="predicted"/>
<protein>
    <submittedName>
        <fullName evidence="1">Uncharacterized protein</fullName>
    </submittedName>
</protein>
<dbReference type="InterPro" id="IPR056326">
    <property type="entry name" value="ISD11"/>
</dbReference>
<dbReference type="VEuPathDB" id="PiroplasmaDB:BEWA_030430"/>
<evidence type="ECO:0000313" key="1">
    <source>
        <dbReference type="EMBL" id="AFZ80190.1"/>
    </source>
</evidence>
<dbReference type="EMBL" id="CP001669">
    <property type="protein sequence ID" value="AFZ80190.1"/>
    <property type="molecule type" value="Genomic_DNA"/>
</dbReference>
<dbReference type="AlphaFoldDB" id="L0AX99"/>